<dbReference type="Proteomes" id="UP000663889">
    <property type="component" value="Unassembled WGS sequence"/>
</dbReference>
<name>A0A815NHA6_9BILA</name>
<dbReference type="GO" id="GO:0051864">
    <property type="term" value="F:histone H3K36 demethylase activity"/>
    <property type="evidence" value="ECO:0007669"/>
    <property type="project" value="TreeGrafter"/>
</dbReference>
<dbReference type="GO" id="GO:0032454">
    <property type="term" value="F:histone H3K9 demethylase activity"/>
    <property type="evidence" value="ECO:0007669"/>
    <property type="project" value="TreeGrafter"/>
</dbReference>
<dbReference type="Pfam" id="PF02373">
    <property type="entry name" value="JmjC"/>
    <property type="match status" value="1"/>
</dbReference>
<dbReference type="AlphaFoldDB" id="A0A815NHA6"/>
<feature type="domain" description="JmjC" evidence="1">
    <location>
        <begin position="122"/>
        <end position="281"/>
    </location>
</feature>
<dbReference type="EMBL" id="CAJNOU010004342">
    <property type="protein sequence ID" value="CAF1437586.1"/>
    <property type="molecule type" value="Genomic_DNA"/>
</dbReference>
<dbReference type="Gene3D" id="2.60.120.650">
    <property type="entry name" value="Cupin"/>
    <property type="match status" value="1"/>
</dbReference>
<evidence type="ECO:0000313" key="3">
    <source>
        <dbReference type="Proteomes" id="UP000663889"/>
    </source>
</evidence>
<dbReference type="PANTHER" id="PTHR10694">
    <property type="entry name" value="LYSINE-SPECIFIC DEMETHYLASE"/>
    <property type="match status" value="1"/>
</dbReference>
<comment type="caution">
    <text evidence="2">The sequence shown here is derived from an EMBL/GenBank/DDBJ whole genome shotgun (WGS) entry which is preliminary data.</text>
</comment>
<dbReference type="GO" id="GO:0010468">
    <property type="term" value="P:regulation of gene expression"/>
    <property type="evidence" value="ECO:0007669"/>
    <property type="project" value="TreeGrafter"/>
</dbReference>
<evidence type="ECO:0000313" key="2">
    <source>
        <dbReference type="EMBL" id="CAF1437586.1"/>
    </source>
</evidence>
<protein>
    <recommendedName>
        <fullName evidence="1">JmjC domain-containing protein</fullName>
    </recommendedName>
</protein>
<dbReference type="GO" id="GO:0000785">
    <property type="term" value="C:chromatin"/>
    <property type="evidence" value="ECO:0007669"/>
    <property type="project" value="TreeGrafter"/>
</dbReference>
<organism evidence="2 3">
    <name type="scientific">Rotaria sordida</name>
    <dbReference type="NCBI Taxonomy" id="392033"/>
    <lineage>
        <taxon>Eukaryota</taxon>
        <taxon>Metazoa</taxon>
        <taxon>Spiralia</taxon>
        <taxon>Gnathifera</taxon>
        <taxon>Rotifera</taxon>
        <taxon>Eurotatoria</taxon>
        <taxon>Bdelloidea</taxon>
        <taxon>Philodinida</taxon>
        <taxon>Philodinidae</taxon>
        <taxon>Rotaria</taxon>
    </lineage>
</organism>
<reference evidence="2" key="1">
    <citation type="submission" date="2021-02" db="EMBL/GenBank/DDBJ databases">
        <authorList>
            <person name="Nowell W R."/>
        </authorList>
    </citation>
    <scope>NUCLEOTIDE SEQUENCE</scope>
</reference>
<dbReference type="InterPro" id="IPR003347">
    <property type="entry name" value="JmjC_dom"/>
</dbReference>
<dbReference type="SMART" id="SM00558">
    <property type="entry name" value="JmjC"/>
    <property type="match status" value="1"/>
</dbReference>
<gene>
    <name evidence="2" type="ORF">SEV965_LOCUS33063</name>
</gene>
<dbReference type="PROSITE" id="PS51184">
    <property type="entry name" value="JMJC"/>
    <property type="match status" value="1"/>
</dbReference>
<dbReference type="PANTHER" id="PTHR10694:SF7">
    <property type="entry name" value="[HISTONE H3]-TRIMETHYL-L-LYSINE(9) DEMETHYLASE"/>
    <property type="match status" value="1"/>
</dbReference>
<evidence type="ECO:0000259" key="1">
    <source>
        <dbReference type="PROSITE" id="PS51184"/>
    </source>
</evidence>
<sequence>MDAPIVKINSFGLQNIINFIYIHERILKEFGAIKIQLSSDCTLALKKRKISPTSTTTQKITKLNADGSIYSVDKMDAQNLYNEQRSPITDEKTFWSSLSNSDHIFYPSNVSILPNQTLFYKKRHRKYFAIHSIPRQSLLKLAGSKIVNQFVPCLTRTHGPGAVFPLSSAQQHLSLLVYHHQGSPRHWYIIPAYERDALTKILQRENSSICFEHQKLLINPLLFDKYHIRYHRLVQYQNEFVVLSAGALTQSFTEDASWNESIPFALPSWIDDGHAHYSDSTCQCCINSFYEPITIDVTLFKHELIQEYIETYLNIDNDGSTSINKASQIKLTEDEYQLLQLGHRFIFNDPQTASRRRITELAILRRKIETRFFEKKVSLSRPVQQFITELDILLQNLHNIPSSVTTNCRQINQISSQNASITIPDDLIISRSEEYMNKTNANVCLGTEDPLSDLVQRTNQYLLNLPLAKWITHKQYE</sequence>
<dbReference type="GO" id="GO:0005634">
    <property type="term" value="C:nucleus"/>
    <property type="evidence" value="ECO:0007669"/>
    <property type="project" value="TreeGrafter"/>
</dbReference>
<proteinExistence type="predicted"/>
<accession>A0A815NHA6</accession>